<dbReference type="GO" id="GO:0005524">
    <property type="term" value="F:ATP binding"/>
    <property type="evidence" value="ECO:0007669"/>
    <property type="project" value="UniProtKB-KW"/>
</dbReference>
<evidence type="ECO:0000256" key="4">
    <source>
        <dbReference type="ARBA" id="ARBA00022840"/>
    </source>
</evidence>
<keyword evidence="1" id="KW-0547">Nucleotide-binding</keyword>
<dbReference type="AlphaFoldDB" id="A0A081SA98"/>
<dbReference type="GO" id="GO:0000725">
    <property type="term" value="P:recombinational repair"/>
    <property type="evidence" value="ECO:0007669"/>
    <property type="project" value="TreeGrafter"/>
</dbReference>
<dbReference type="SUPFAM" id="SSF52540">
    <property type="entry name" value="P-loop containing nucleoside triphosphate hydrolases"/>
    <property type="match status" value="1"/>
</dbReference>
<sequence length="158" mass="17816">MKRIPFLTEEEIQKLQEVEANSSKEQKKTAEQIEAIYTSGQNILVSASAGSGKTFVMAERILDQLARGIEISQLFISTFTVKAATELKERLEKKSASKSKKRIMSISNNTWAASWQTYPTQPSGPWTLSRKNSLVNMAICLILRQISVFYKTKASNFF</sequence>
<dbReference type="PANTHER" id="PTHR11070">
    <property type="entry name" value="UVRD / RECB / PCRA DNA HELICASE FAMILY MEMBER"/>
    <property type="match status" value="1"/>
</dbReference>
<dbReference type="Proteomes" id="UP000028067">
    <property type="component" value="Unassembled WGS sequence"/>
</dbReference>
<comment type="caution">
    <text evidence="6">The sequence shown here is derived from an EMBL/GenBank/DDBJ whole genome shotgun (WGS) entry which is preliminary data.</text>
</comment>
<dbReference type="PANTHER" id="PTHR11070:SF48">
    <property type="entry name" value="ATP-DEPENDENT HELICASE_NUCLEASE SUBUNIT A"/>
    <property type="match status" value="1"/>
</dbReference>
<dbReference type="EMBL" id="JPGW01000012">
    <property type="protein sequence ID" value="KER07851.1"/>
    <property type="molecule type" value="Genomic_DNA"/>
</dbReference>
<protein>
    <submittedName>
        <fullName evidence="6">UvrD/REP helicase family protein</fullName>
    </submittedName>
</protein>
<evidence type="ECO:0000313" key="6">
    <source>
        <dbReference type="EMBL" id="KER07851.1"/>
    </source>
</evidence>
<dbReference type="GO" id="GO:0043138">
    <property type="term" value="F:3'-5' DNA helicase activity"/>
    <property type="evidence" value="ECO:0007669"/>
    <property type="project" value="TreeGrafter"/>
</dbReference>
<dbReference type="InterPro" id="IPR027417">
    <property type="entry name" value="P-loop_NTPase"/>
</dbReference>
<keyword evidence="4" id="KW-0067">ATP-binding</keyword>
<proteinExistence type="predicted"/>
<dbReference type="InterPro" id="IPR000212">
    <property type="entry name" value="DNA_helicase_UvrD/REP"/>
</dbReference>
<dbReference type="InterPro" id="IPR014016">
    <property type="entry name" value="UvrD-like_ATP-bd"/>
</dbReference>
<keyword evidence="3 6" id="KW-0347">Helicase</keyword>
<evidence type="ECO:0000313" key="7">
    <source>
        <dbReference type="Proteomes" id="UP000028067"/>
    </source>
</evidence>
<evidence type="ECO:0000259" key="5">
    <source>
        <dbReference type="Pfam" id="PF00580"/>
    </source>
</evidence>
<name>A0A081SA98_STRMT</name>
<evidence type="ECO:0000256" key="1">
    <source>
        <dbReference type="ARBA" id="ARBA00022741"/>
    </source>
</evidence>
<evidence type="ECO:0000256" key="3">
    <source>
        <dbReference type="ARBA" id="ARBA00022806"/>
    </source>
</evidence>
<dbReference type="GO" id="GO:0016787">
    <property type="term" value="F:hydrolase activity"/>
    <property type="evidence" value="ECO:0007669"/>
    <property type="project" value="UniProtKB-KW"/>
</dbReference>
<organism evidence="6 7">
    <name type="scientific">Streptococcus mitis</name>
    <dbReference type="NCBI Taxonomy" id="28037"/>
    <lineage>
        <taxon>Bacteria</taxon>
        <taxon>Bacillati</taxon>
        <taxon>Bacillota</taxon>
        <taxon>Bacilli</taxon>
        <taxon>Lactobacillales</taxon>
        <taxon>Streptococcaceae</taxon>
        <taxon>Streptococcus</taxon>
        <taxon>Streptococcus mitis group</taxon>
    </lineage>
</organism>
<dbReference type="Pfam" id="PF00580">
    <property type="entry name" value="UvrD-helicase"/>
    <property type="match status" value="1"/>
</dbReference>
<dbReference type="GO" id="GO:0033202">
    <property type="term" value="C:DNA helicase complex"/>
    <property type="evidence" value="ECO:0007669"/>
    <property type="project" value="TreeGrafter"/>
</dbReference>
<accession>A0A081SA98</accession>
<dbReference type="PATRIC" id="fig|28037.94.peg.798"/>
<keyword evidence="2" id="KW-0378">Hydrolase</keyword>
<reference evidence="6 7" key="1">
    <citation type="submission" date="2014-05" db="EMBL/GenBank/DDBJ databases">
        <authorList>
            <person name="Daugherty S.C."/>
            <person name="Tallon L.J."/>
            <person name="Sadzewicz L."/>
            <person name="Kilian M."/>
            <person name="Tettelin H."/>
        </authorList>
    </citation>
    <scope>NUCLEOTIDE SEQUENCE [LARGE SCALE GENOMIC DNA]</scope>
    <source>
        <strain evidence="6 7">SK271</strain>
    </source>
</reference>
<gene>
    <name evidence="6" type="ORF">SK271_0855</name>
</gene>
<dbReference type="Gene3D" id="3.40.50.300">
    <property type="entry name" value="P-loop containing nucleotide triphosphate hydrolases"/>
    <property type="match status" value="1"/>
</dbReference>
<feature type="domain" description="UvrD-like helicase ATP-binding" evidence="5">
    <location>
        <begin position="30"/>
        <end position="99"/>
    </location>
</feature>
<dbReference type="GO" id="GO:0003677">
    <property type="term" value="F:DNA binding"/>
    <property type="evidence" value="ECO:0007669"/>
    <property type="project" value="InterPro"/>
</dbReference>
<evidence type="ECO:0000256" key="2">
    <source>
        <dbReference type="ARBA" id="ARBA00022801"/>
    </source>
</evidence>
<dbReference type="GO" id="GO:0005829">
    <property type="term" value="C:cytosol"/>
    <property type="evidence" value="ECO:0007669"/>
    <property type="project" value="TreeGrafter"/>
</dbReference>